<accession>A0A9K3N342</accession>
<protein>
    <submittedName>
        <fullName evidence="1">Uncharacterized protein</fullName>
    </submittedName>
</protein>
<comment type="caution">
    <text evidence="1">The sequence shown here is derived from an EMBL/GenBank/DDBJ whole genome shotgun (WGS) entry which is preliminary data.</text>
</comment>
<sequence length="59" mass="6464">MQESRTRSAITEACRASDFMAAPPYLTTTVLPRKLWMNGRASERILTRVLAGVVVGLGI</sequence>
<dbReference type="Proteomes" id="UP000215914">
    <property type="component" value="Unassembled WGS sequence"/>
</dbReference>
<name>A0A9K3N342_HELAN</name>
<gene>
    <name evidence="1" type="ORF">HanXRQr2_Chr10g0418881</name>
</gene>
<evidence type="ECO:0000313" key="1">
    <source>
        <dbReference type="EMBL" id="KAF5784613.1"/>
    </source>
</evidence>
<reference evidence="1" key="1">
    <citation type="journal article" date="2017" name="Nature">
        <title>The sunflower genome provides insights into oil metabolism, flowering and Asterid evolution.</title>
        <authorList>
            <person name="Badouin H."/>
            <person name="Gouzy J."/>
            <person name="Grassa C.J."/>
            <person name="Murat F."/>
            <person name="Staton S.E."/>
            <person name="Cottret L."/>
            <person name="Lelandais-Briere C."/>
            <person name="Owens G.L."/>
            <person name="Carrere S."/>
            <person name="Mayjonade B."/>
            <person name="Legrand L."/>
            <person name="Gill N."/>
            <person name="Kane N.C."/>
            <person name="Bowers J.E."/>
            <person name="Hubner S."/>
            <person name="Bellec A."/>
            <person name="Berard A."/>
            <person name="Berges H."/>
            <person name="Blanchet N."/>
            <person name="Boniface M.C."/>
            <person name="Brunel D."/>
            <person name="Catrice O."/>
            <person name="Chaidir N."/>
            <person name="Claudel C."/>
            <person name="Donnadieu C."/>
            <person name="Faraut T."/>
            <person name="Fievet G."/>
            <person name="Helmstetter N."/>
            <person name="King M."/>
            <person name="Knapp S.J."/>
            <person name="Lai Z."/>
            <person name="Le Paslier M.C."/>
            <person name="Lippi Y."/>
            <person name="Lorenzon L."/>
            <person name="Mandel J.R."/>
            <person name="Marage G."/>
            <person name="Marchand G."/>
            <person name="Marquand E."/>
            <person name="Bret-Mestries E."/>
            <person name="Morien E."/>
            <person name="Nambeesan S."/>
            <person name="Nguyen T."/>
            <person name="Pegot-Espagnet P."/>
            <person name="Pouilly N."/>
            <person name="Raftis F."/>
            <person name="Sallet E."/>
            <person name="Schiex T."/>
            <person name="Thomas J."/>
            <person name="Vandecasteele C."/>
            <person name="Vares D."/>
            <person name="Vear F."/>
            <person name="Vautrin S."/>
            <person name="Crespi M."/>
            <person name="Mangin B."/>
            <person name="Burke J.M."/>
            <person name="Salse J."/>
            <person name="Munos S."/>
            <person name="Vincourt P."/>
            <person name="Rieseberg L.H."/>
            <person name="Langlade N.B."/>
        </authorList>
    </citation>
    <scope>NUCLEOTIDE SEQUENCE</scope>
    <source>
        <tissue evidence="1">Leaves</tissue>
    </source>
</reference>
<organism evidence="1 2">
    <name type="scientific">Helianthus annuus</name>
    <name type="common">Common sunflower</name>
    <dbReference type="NCBI Taxonomy" id="4232"/>
    <lineage>
        <taxon>Eukaryota</taxon>
        <taxon>Viridiplantae</taxon>
        <taxon>Streptophyta</taxon>
        <taxon>Embryophyta</taxon>
        <taxon>Tracheophyta</taxon>
        <taxon>Spermatophyta</taxon>
        <taxon>Magnoliopsida</taxon>
        <taxon>eudicotyledons</taxon>
        <taxon>Gunneridae</taxon>
        <taxon>Pentapetalae</taxon>
        <taxon>asterids</taxon>
        <taxon>campanulids</taxon>
        <taxon>Asterales</taxon>
        <taxon>Asteraceae</taxon>
        <taxon>Asteroideae</taxon>
        <taxon>Heliantheae alliance</taxon>
        <taxon>Heliantheae</taxon>
        <taxon>Helianthus</taxon>
    </lineage>
</organism>
<keyword evidence="2" id="KW-1185">Reference proteome</keyword>
<dbReference type="AlphaFoldDB" id="A0A9K3N342"/>
<dbReference type="Gramene" id="mRNA:HanXRQr2_Chr10g0418881">
    <property type="protein sequence ID" value="mRNA:HanXRQr2_Chr10g0418881"/>
    <property type="gene ID" value="HanXRQr2_Chr10g0418881"/>
</dbReference>
<dbReference type="EMBL" id="MNCJ02000325">
    <property type="protein sequence ID" value="KAF5784613.1"/>
    <property type="molecule type" value="Genomic_DNA"/>
</dbReference>
<reference evidence="1" key="2">
    <citation type="submission" date="2020-06" db="EMBL/GenBank/DDBJ databases">
        <title>Helianthus annuus Genome sequencing and assembly Release 2.</title>
        <authorList>
            <person name="Gouzy J."/>
            <person name="Langlade N."/>
            <person name="Munos S."/>
        </authorList>
    </citation>
    <scope>NUCLEOTIDE SEQUENCE</scope>
    <source>
        <tissue evidence="1">Leaves</tissue>
    </source>
</reference>
<proteinExistence type="predicted"/>
<evidence type="ECO:0000313" key="2">
    <source>
        <dbReference type="Proteomes" id="UP000215914"/>
    </source>
</evidence>